<dbReference type="AlphaFoldDB" id="A0A698XLP2"/>
<accession>A0A698XLP2</accession>
<dbReference type="Proteomes" id="UP000053095">
    <property type="component" value="Unassembled WGS sequence"/>
</dbReference>
<gene>
    <name evidence="2" type="ORF">TCE0_013r01132</name>
</gene>
<feature type="compositionally biased region" description="Polar residues" evidence="1">
    <location>
        <begin position="697"/>
        <end position="723"/>
    </location>
</feature>
<feature type="region of interest" description="Disordered" evidence="1">
    <location>
        <begin position="689"/>
        <end position="763"/>
    </location>
</feature>
<evidence type="ECO:0000313" key="2">
    <source>
        <dbReference type="EMBL" id="GAM33900.1"/>
    </source>
</evidence>
<proteinExistence type="predicted"/>
<keyword evidence="3" id="KW-1185">Reference proteome</keyword>
<sequence length="1021" mass="115262">MIVDLNQRRRTSTAVKNSNKEPSEGKLETPGGTSNSASRSSLLHHDEPDAEHKISLSFQPRIILPRFRKIIATLVEKLSKEHWKDQRFSKYSQLIAIHGGVEAVVQSAVESIAPEILCLQDQELSLSKLDEIREKQGPFEQWPQQSGYCDYVTDNNKQGFWRSYAGQSEEPGIRLHQHLAAVRKKKQDKLHYYFILRGNGSRHSNFIRLWSLPPQLLADRNASIAANMLNNILEMVMCYAFQSLPQAVVNTFFDDNSTCTFGLNVLPPLFQDFFISGEERGIYVNHCSASHDPHINSFPIVREQVRQTERTRATEHRQKQEATLRIWSGDDHREALLKALSTTTMSTQSVDLDTNTSMATDIDIKGLLDHTRAALGLSSESSPLVAPFGDPNKARIGVVLDRCVVHKPTNIANINNNICAVPDTFIQCHLTADNATIWTADLQQCFSPRFISTRDPWPDTYRIALAQFHTTFIQHSNMRVILLCGENAKNVCLKPETRRNQIMIQLQYSELEAYVESEVISNSLMVKRLYICIDYIHDGWRYGDWDSLREWSDVLAFITSITKTTNVRNHALMCHNVSRLIILRHHAERSRTIEPMTISDLDFKTRTWLALKGLKSDDQILMWEKLAGSLSKGLFLLLCTLPRKPTEKIRTGRPKLVGGPDNYAPLFSMDIITESKRLYSLITGKTYASRTPKDSAQDTPDTRQPSLNTVGDNHPTSTGTSIPSEVDISGESNKRTYGTAASERTTDSAQQASVAGDTDKAISSGNKPLGTIIHDPLVFEEFEGLVAGDDDTGDLTVEELSEVLKCTEAQQHLFDKNREPLLAEILLATKQKTERASKGSDKVRKDTELIRKELLGDGHWYAGHEKRKDVYHIHHWPSLAFSLKQPHVNHGESFVIQVEISPPGNRHPKVFAKTARDSDPASRLAVKVTGKLDNGQSFEKYLVQGPRFWKGPYVCNAFFDWLSGMSLEQIITANEPRRFAFTYGQSPELKRFHLPGDFTDNSLTALEQLKWTKDSQAEGDE</sequence>
<feature type="compositionally biased region" description="Basic and acidic residues" evidence="1">
    <location>
        <begin position="18"/>
        <end position="27"/>
    </location>
</feature>
<feature type="compositionally biased region" description="Polar residues" evidence="1">
    <location>
        <begin position="31"/>
        <end position="41"/>
    </location>
</feature>
<evidence type="ECO:0000256" key="1">
    <source>
        <dbReference type="SAM" id="MobiDB-lite"/>
    </source>
</evidence>
<feature type="region of interest" description="Disordered" evidence="1">
    <location>
        <begin position="1"/>
        <end position="46"/>
    </location>
</feature>
<reference evidence="3" key="1">
    <citation type="journal article" date="2015" name="Genome Announc.">
        <title>Draft genome sequence of Talaromyces cellulolyticus strain Y-94, a source of lignocellulosic biomass-degrading enzymes.</title>
        <authorList>
            <person name="Fujii T."/>
            <person name="Koike H."/>
            <person name="Sawayama S."/>
            <person name="Yano S."/>
            <person name="Inoue H."/>
        </authorList>
    </citation>
    <scope>NUCLEOTIDE SEQUENCE [LARGE SCALE GENOMIC DNA]</scope>
    <source>
        <strain evidence="3">Y-94</strain>
    </source>
</reference>
<dbReference type="EMBL" id="DF933809">
    <property type="protein sequence ID" value="GAM33900.1"/>
    <property type="molecule type" value="Genomic_DNA"/>
</dbReference>
<protein>
    <submittedName>
        <fullName evidence="2">Uncharacterized protein</fullName>
    </submittedName>
</protein>
<name>A0A698XLP2_TALPI</name>
<evidence type="ECO:0000313" key="3">
    <source>
        <dbReference type="Proteomes" id="UP000053095"/>
    </source>
</evidence>
<organism evidence="2 3">
    <name type="scientific">Talaromyces pinophilus</name>
    <name type="common">Penicillium pinophilum</name>
    <dbReference type="NCBI Taxonomy" id="128442"/>
    <lineage>
        <taxon>Eukaryota</taxon>
        <taxon>Fungi</taxon>
        <taxon>Dikarya</taxon>
        <taxon>Ascomycota</taxon>
        <taxon>Pezizomycotina</taxon>
        <taxon>Eurotiomycetes</taxon>
        <taxon>Eurotiomycetidae</taxon>
        <taxon>Eurotiales</taxon>
        <taxon>Trichocomaceae</taxon>
        <taxon>Talaromyces</taxon>
        <taxon>Talaromyces sect. Talaromyces</taxon>
    </lineage>
</organism>